<accession>A0A2M7H2L4</accession>
<feature type="domain" description="Cadherin" evidence="3">
    <location>
        <begin position="1458"/>
        <end position="1561"/>
    </location>
</feature>
<keyword evidence="2" id="KW-1133">Transmembrane helix</keyword>
<proteinExistence type="predicted"/>
<evidence type="ECO:0000313" key="4">
    <source>
        <dbReference type="EMBL" id="PIW36482.1"/>
    </source>
</evidence>
<sequence length="2023" mass="203418">MVDVFVSAVLVFFGSPQQSFEQMNRLTPNGYKRSYHEHRRWHRVSQSTALVSFFFVLLVNIALGWLTSSRPVYAATCSISVDTTIDQVYIDTNTCTDITVNSSATLTFTEAIDLGGAADHSLTINSGVTATFNGALILSDSGDSLIIDGIVTHAPQSSIGVDITATTLTVSGTGAINADVKGCSNPGAANGYGPNGSNVCTISTAGYGQGANVVTQGGGGAGHAAAGGDGNGKVGGVAYDSQTNPVLLGSSGGAIGGGLGGTGGGLIKLNIAGTLTHNGLITADGGPGTNDNGANNRAGGGGSGGSINVSAGTLNGSTGTFSNDGGAGGDNSKDGGGGAGGITVLNYTSGSFALDRTDFTAASGTATGTAKPGGLGTVFQKQGSSPNANITIYYGFAYDDADYTETSWTVDSSADGQYCSTGAATPSITAGTISLDGAIACNVATLTSFNLSASSSFNVASGFAMSTTAKAATVDFNIPNGNNQNWDAVTFIGGQEGLFTVNDAVDLVLQNGTVISANVNWTNLTNVSLDSSSSINANSKGCLNTTTGKGFGPDGFNVCTIQTAGWGNGANTTNAGGGGAGYGGTGGKGDTYAGGVTYGSPTAPVLYGSSGGAVGGGLGGSGGGLVRIQTTGTFTHDGGISVDGGNGTNDNGANSRAGGGGSGGSIYLSSDVFNGTTGTCSAIGGAGGDNTKDGGGGGGGRITIEHNSGSYDFDSGDFSAAGGFGPGNALDGSNGTVFVKQGSSPTATVKIYHGFNYDDTDYAESSWTIDPSATNQYCDTGAATPSITADTLTFAGSLSCNLATISSFNLSAATTFSMSSGTVISVNNRTATMDFNIPVGNDQVWDNVTITGSPEGKLTIDDSISLTLQNGTAINANTNFSSINNLTLASGTKIDASDLGCQAIGTVNGYGPNGSNVCTLATAGYGTGINSVTKGGGGGGHGGPGGNSSTGAAGGIAYDNAASPTLFGSSGGSVSIAYGGGGGGLVNIQMAGTLSNSGSILADGGTGSIDVGNNRTGGGGSGGSIFLAADTLAGTGGVISVAGGLGRDTSADSGSGGGGRARITYAVDSSDWYSGITASSVAPGGAAVGVASAGSDGSYTTLQYSTPTQPSVNTPADAASNIARIPSVTTSAYSSNGALHTSTDYQISDDNTFSNDCSDTNIVWCSLDSASKTSVTVNAASGTFQNSLAGKASLAPSSTYYVRVRHTNAIGDSIWSASSSFTTRTNIAPTQPVNTSPANTATGVSQNPGLTASVFSDSDVDSHASSSWQVFESTDCTGTPVWQKSSDASNLTTITVNTTNGTFADTHVGQSKLKSHTTFSYQVKYNDGLADSLDSSCTSFSTTNNSPTLSSIVSSITLIEDTDVTGVVDLDDNISDVDWNDTTFTCSVNNDINAGLGSMALNGNNTVDFTLAADANGSDTIQFSCADAGGASVATNSITVTITPVNDVPSFSKGSNQTIAEDSGDKTVNDWASSISSGPSNESSQTVSFTVTNDNNSLFSVQPAVSSNGALAYTSSDNANGSATVTVSATDNGGDANGGVDTSASQSFTITVSAVNDTPVANAGANVEIDEDTLTTILSGTSSYDIDSDPLTYSWVESLDNGDACSINSVSSSTPTVTISNRISNYSCVYALIVSDGVVDSSTDSVNISVSADNDQPSLNISVNEAVEIEEGDHLIIPVSSSDIDNNEVELSAEAIDGDIPADQLFTDNGDNTGLFDWDTTDNDAGEYTVRFSATDGNSQAQQDVLIDVADIETGTTPPVNNAPTFKGKLPNIGVLSGAITGQVFDLDKYFSDSDGDTLSYKMSKASGIQASIKSGKVRLAAANGMKNKAAITFTATDADGVTVTSNEVIVEVSAAKLKNVSHVEGANSGKGKIKVIGTDGKAAASWRAFPKGGSVPRLANINGEGYVFVVKLKSGSTMQVYKLNGDLVTKKKLSPKLHWRRLATGTLNSDETTEEIVTSTKRGSTLYLKVFSFDPAQKKFSLVRHTAYKPMKSANYSVEVKSNRVYIYKPNGKKAFSWKPFK</sequence>
<dbReference type="GO" id="GO:0007156">
    <property type="term" value="P:homophilic cell adhesion via plasma membrane adhesion molecules"/>
    <property type="evidence" value="ECO:0007669"/>
    <property type="project" value="InterPro"/>
</dbReference>
<dbReference type="PANTHER" id="PTHR31513">
    <property type="entry name" value="EPHRIN TYPE-B RECEPTOR"/>
    <property type="match status" value="1"/>
</dbReference>
<dbReference type="InterPro" id="IPR040853">
    <property type="entry name" value="RapA2_cadherin-like"/>
</dbReference>
<protein>
    <recommendedName>
        <fullName evidence="3">Cadherin domain-containing protein</fullName>
    </recommendedName>
</protein>
<feature type="compositionally biased region" description="Low complexity" evidence="1">
    <location>
        <begin position="1473"/>
        <end position="1484"/>
    </location>
</feature>
<dbReference type="PROSITE" id="PS50268">
    <property type="entry name" value="CADHERIN_2"/>
    <property type="match status" value="2"/>
</dbReference>
<keyword evidence="2" id="KW-0472">Membrane</keyword>
<gene>
    <name evidence="4" type="ORF">COW24_05215</name>
</gene>
<dbReference type="Proteomes" id="UP000230292">
    <property type="component" value="Unassembled WGS sequence"/>
</dbReference>
<feature type="region of interest" description="Disordered" evidence="1">
    <location>
        <begin position="637"/>
        <end position="659"/>
    </location>
</feature>
<organism evidence="4 5">
    <name type="scientific">Candidatus Kerfeldbacteria bacterium CG15_BIG_FIL_POST_REV_8_21_14_020_45_12</name>
    <dbReference type="NCBI Taxonomy" id="2014247"/>
    <lineage>
        <taxon>Bacteria</taxon>
        <taxon>Candidatus Kerfeldiibacteriota</taxon>
    </lineage>
</organism>
<evidence type="ECO:0000259" key="3">
    <source>
        <dbReference type="PROSITE" id="PS50268"/>
    </source>
</evidence>
<dbReference type="PANTHER" id="PTHR31513:SF2">
    <property type="entry name" value="MRAZ"/>
    <property type="match status" value="1"/>
</dbReference>
<evidence type="ECO:0000256" key="2">
    <source>
        <dbReference type="SAM" id="Phobius"/>
    </source>
</evidence>
<dbReference type="EMBL" id="PFGC01000051">
    <property type="protein sequence ID" value="PIW36482.1"/>
    <property type="molecule type" value="Genomic_DNA"/>
</dbReference>
<dbReference type="InterPro" id="IPR002126">
    <property type="entry name" value="Cadherin-like_dom"/>
</dbReference>
<name>A0A2M7H2L4_9BACT</name>
<feature type="region of interest" description="Disordered" evidence="1">
    <location>
        <begin position="1452"/>
        <end position="1487"/>
    </location>
</feature>
<feature type="region of interest" description="Disordered" evidence="1">
    <location>
        <begin position="284"/>
        <end position="309"/>
    </location>
</feature>
<evidence type="ECO:0000256" key="1">
    <source>
        <dbReference type="SAM" id="MobiDB-lite"/>
    </source>
</evidence>
<dbReference type="InterPro" id="IPR013783">
    <property type="entry name" value="Ig-like_fold"/>
</dbReference>
<comment type="caution">
    <text evidence="4">The sequence shown here is derived from an EMBL/GenBank/DDBJ whole genome shotgun (WGS) entry which is preliminary data.</text>
</comment>
<feature type="domain" description="Cadherin" evidence="3">
    <location>
        <begin position="1655"/>
        <end position="1766"/>
    </location>
</feature>
<feature type="transmembrane region" description="Helical" evidence="2">
    <location>
        <begin position="48"/>
        <end position="67"/>
    </location>
</feature>
<dbReference type="Gene3D" id="2.60.40.10">
    <property type="entry name" value="Immunoglobulins"/>
    <property type="match status" value="2"/>
</dbReference>
<evidence type="ECO:0000313" key="5">
    <source>
        <dbReference type="Proteomes" id="UP000230292"/>
    </source>
</evidence>
<dbReference type="InterPro" id="IPR036116">
    <property type="entry name" value="FN3_sf"/>
</dbReference>
<reference evidence="4 5" key="1">
    <citation type="submission" date="2017-09" db="EMBL/GenBank/DDBJ databases">
        <title>Depth-based differentiation of microbial function through sediment-hosted aquifers and enrichment of novel symbionts in the deep terrestrial subsurface.</title>
        <authorList>
            <person name="Probst A.J."/>
            <person name="Ladd B."/>
            <person name="Jarett J.K."/>
            <person name="Geller-Mcgrath D.E."/>
            <person name="Sieber C.M."/>
            <person name="Emerson J.B."/>
            <person name="Anantharaman K."/>
            <person name="Thomas B.C."/>
            <person name="Malmstrom R."/>
            <person name="Stieglmeier M."/>
            <person name="Klingl A."/>
            <person name="Woyke T."/>
            <person name="Ryan C.M."/>
            <person name="Banfield J.F."/>
        </authorList>
    </citation>
    <scope>NUCLEOTIDE SEQUENCE [LARGE SCALE GENOMIC DNA]</scope>
    <source>
        <strain evidence="4">CG15_BIG_FIL_POST_REV_8_21_14_020_45_12</strain>
    </source>
</reference>
<dbReference type="Pfam" id="PF17803">
    <property type="entry name" value="Cadherin_4"/>
    <property type="match status" value="1"/>
</dbReference>
<dbReference type="SUPFAM" id="SSF49265">
    <property type="entry name" value="Fibronectin type III"/>
    <property type="match status" value="1"/>
</dbReference>
<keyword evidence="2" id="KW-0812">Transmembrane</keyword>
<dbReference type="GO" id="GO:0016020">
    <property type="term" value="C:membrane"/>
    <property type="evidence" value="ECO:0007669"/>
    <property type="project" value="InterPro"/>
</dbReference>
<dbReference type="GO" id="GO:0005509">
    <property type="term" value="F:calcium ion binding"/>
    <property type="evidence" value="ECO:0007669"/>
    <property type="project" value="InterPro"/>
</dbReference>